<evidence type="ECO:0000256" key="3">
    <source>
        <dbReference type="ARBA" id="ARBA00022884"/>
    </source>
</evidence>
<accession>A0A2A9P8K0</accession>
<comment type="subcellular location">
    <subcellularLocation>
        <location evidence="1 5">Nucleus</location>
        <location evidence="1 5">Nucleolus</location>
    </subcellularLocation>
</comment>
<dbReference type="InterPro" id="IPR035082">
    <property type="entry name" value="Nrap_D1"/>
</dbReference>
<dbReference type="InterPro" id="IPR005554">
    <property type="entry name" value="NOL6/Upt22"/>
</dbReference>
<dbReference type="Gene3D" id="3.30.70.3030">
    <property type="match status" value="1"/>
</dbReference>
<dbReference type="Gene3D" id="1.10.1410.10">
    <property type="match status" value="1"/>
</dbReference>
<dbReference type="GO" id="GO:0003723">
    <property type="term" value="F:RNA binding"/>
    <property type="evidence" value="ECO:0007669"/>
    <property type="project" value="UniProtKB-KW"/>
</dbReference>
<keyword evidence="5" id="KW-0698">rRNA processing</keyword>
<dbReference type="Proteomes" id="UP000037136">
    <property type="component" value="Unassembled WGS sequence"/>
</dbReference>
<dbReference type="GO" id="GO:0034456">
    <property type="term" value="C:UTP-C complex"/>
    <property type="evidence" value="ECO:0007669"/>
    <property type="project" value="TreeGrafter"/>
</dbReference>
<dbReference type="AlphaFoldDB" id="A0A2A9P8K0"/>
<keyword evidence="5" id="KW-0690">Ribosome biogenesis</keyword>
<feature type="domain" description="Nrap protein" evidence="11">
    <location>
        <begin position="971"/>
        <end position="1103"/>
    </location>
</feature>
<dbReference type="GO" id="GO:0006364">
    <property type="term" value="P:rRNA processing"/>
    <property type="evidence" value="ECO:0007669"/>
    <property type="project" value="UniProtKB-KW"/>
</dbReference>
<name>A0A2A9P8K0_OPHUN</name>
<reference evidence="12 13" key="1">
    <citation type="journal article" date="2015" name="BMC Genomics">
        <title>Gene expression during zombie ant biting behavior reflects the complexity underlying fungal parasitic behavioral manipulation.</title>
        <authorList>
            <person name="de Bekker C."/>
            <person name="Ohm R.A."/>
            <person name="Loreto R.G."/>
            <person name="Sebastian A."/>
            <person name="Albert I."/>
            <person name="Merrow M."/>
            <person name="Brachmann A."/>
            <person name="Hughes D.P."/>
        </authorList>
    </citation>
    <scope>NUCLEOTIDE SEQUENCE [LARGE SCALE GENOMIC DNA]</scope>
    <source>
        <strain evidence="12 13">SC16a</strain>
    </source>
</reference>
<dbReference type="GO" id="GO:0032545">
    <property type="term" value="C:CURI complex"/>
    <property type="evidence" value="ECO:0007669"/>
    <property type="project" value="TreeGrafter"/>
</dbReference>
<evidence type="ECO:0000259" key="7">
    <source>
        <dbReference type="Pfam" id="PF17403"/>
    </source>
</evidence>
<dbReference type="Pfam" id="PF17407">
    <property type="entry name" value="Nrap_D6"/>
    <property type="match status" value="1"/>
</dbReference>
<evidence type="ECO:0000256" key="5">
    <source>
        <dbReference type="RuleBase" id="RU364032"/>
    </source>
</evidence>
<keyword evidence="3 5" id="KW-0694">RNA-binding</keyword>
<evidence type="ECO:0000256" key="2">
    <source>
        <dbReference type="ARBA" id="ARBA00006674"/>
    </source>
</evidence>
<keyword evidence="5" id="KW-0687">Ribonucleoprotein</keyword>
<evidence type="ECO:0000259" key="10">
    <source>
        <dbReference type="Pfam" id="PF17406"/>
    </source>
</evidence>
<dbReference type="InterPro" id="IPR035370">
    <property type="entry name" value="Nrap_D5"/>
</dbReference>
<dbReference type="Pfam" id="PF17406">
    <property type="entry name" value="Nrap_D5"/>
    <property type="match status" value="1"/>
</dbReference>
<feature type="domain" description="Nrap protein" evidence="9">
    <location>
        <begin position="624"/>
        <end position="810"/>
    </location>
</feature>
<keyword evidence="13" id="KW-1185">Reference proteome</keyword>
<protein>
    <recommendedName>
        <fullName evidence="5">U3 small nucleolar RNA-associated protein 22</fullName>
    </recommendedName>
</protein>
<dbReference type="OrthoDB" id="10251401at2759"/>
<sequence length="1112" mass="124523">MESSSKRRKIDHADAGLRHHGLIDFQAPSSAQLSTATAFVLQTDQLLKEARLDYGKTLGEVDGHLFRLKQAIEAIEPHSPLPIGEATASLETKHKLVVPYPDPKPPRDAPYKMSYERPVQCNVVGSYVSKTMVKTQSAVAIDMVVQMPRSLFQEKDYNNMRYFYRRAYYIAYIALHVRSQQQDSMTLGFELLNDNPLLPILVLRPRQTHHKANGAHFKGGSTEGSKKNAHRQPGYSIRLIPCAPDELFPWSKLTPTSSCNRSGELDAYKDRSSPTPFYNSTLNAERTFITYLRLLSHAKNQCSAFPDACILGRIWLHQRGFGGAVSQGGFGHFQWSVVLALLLGMGDHSGQASLSSSLSCTELFKAMMQFLSKTDFLNKAFTFGASTAHKNNKSLPESGPVLFDPKRQLNIAFHMTPWSGKLLQLYAKSTADLLADDASEKFDATFIAKADVPSLVFDALLEINSPNVSTRLSTSADRSSPACKVSAEAYRILTRAYGERCKLVHVQQRRPQSWALHVVMPQQPADVVVGLIFDPAQMARQMEHGPPAEDQQEAAAFRQFWGDKAELRRFKDGSILECVEWTGRLPGQISEEIARFALKRHLQMTKDELTANVDGFASLMGFSHLDKEAFDAARRAFSTLERDIRDLAEMPLPIRQLSPVSPMVRYSSVQPPMLGFHKDAIEPMDVNLYFEASGRWPENLTAIQEAKVDFLLDIDRRLTAAHKTVTTFLGREDRDVGIENLAYLDIVYDDGAAYRLRIHCDLEETLLQRNATSKTLGHGQRHQSARALQDFHWLYTTLPLHTQLVATSCTRMPALSPSIRLARHWFDCHKLSGHVSAELVELLVLHVFLQPYPWPVPSSAGSGFLRTLFFLSRWDWREEPLFVGSAESVTVEQRAALRGELDSWRRRDGHINNSAAFFIATSADQSGLAYSRKGPCKLVASRMTRLAKAACKLVRQQGHRLHPRSLFAPSLHDYDVLIHLSSKAAARDVLAEARGVAPSRFRNLAATPLPVRAHPFDVLTRELERVYQDTLVFFARGADNVLAAIWSPALPPPPVRFRPGLPFNFCRRGGDAAEDEEEDVVELNRDAVLLEIARIGGQLISRIELLDDDDGA</sequence>
<comment type="caution">
    <text evidence="12">The sequence shown here is derived from an EMBL/GenBank/DDBJ whole genome shotgun (WGS) entry which is preliminary data.</text>
</comment>
<dbReference type="InterPro" id="IPR035367">
    <property type="entry name" value="Nrap_D2"/>
</dbReference>
<dbReference type="InterPro" id="IPR035371">
    <property type="entry name" value="Nrap_D6"/>
</dbReference>
<comment type="similarity">
    <text evidence="2 5">Belongs to the NRAP family.</text>
</comment>
<feature type="domain" description="Nrap protein" evidence="6">
    <location>
        <begin position="141"/>
        <end position="300"/>
    </location>
</feature>
<evidence type="ECO:0000256" key="1">
    <source>
        <dbReference type="ARBA" id="ARBA00004604"/>
    </source>
</evidence>
<evidence type="ECO:0000259" key="11">
    <source>
        <dbReference type="Pfam" id="PF17407"/>
    </source>
</evidence>
<dbReference type="Pfam" id="PF17405">
    <property type="entry name" value="Nrap_D4"/>
    <property type="match status" value="1"/>
</dbReference>
<feature type="domain" description="Nrap protein" evidence="8">
    <location>
        <begin position="455"/>
        <end position="603"/>
    </location>
</feature>
<proteinExistence type="inferred from homology"/>
<feature type="domain" description="Nrap protein" evidence="7">
    <location>
        <begin position="304"/>
        <end position="449"/>
    </location>
</feature>
<evidence type="ECO:0000256" key="4">
    <source>
        <dbReference type="ARBA" id="ARBA00023242"/>
    </source>
</evidence>
<dbReference type="Pfam" id="PF17404">
    <property type="entry name" value="Nrap_D3"/>
    <property type="match status" value="1"/>
</dbReference>
<dbReference type="Pfam" id="PF17403">
    <property type="entry name" value="Nrap_D2"/>
    <property type="match status" value="1"/>
</dbReference>
<dbReference type="InterPro" id="IPR035369">
    <property type="entry name" value="Nrap_D4"/>
</dbReference>
<evidence type="ECO:0000259" key="9">
    <source>
        <dbReference type="Pfam" id="PF17405"/>
    </source>
</evidence>
<gene>
    <name evidence="12" type="ORF">XA68_15342</name>
</gene>
<evidence type="ECO:0000259" key="8">
    <source>
        <dbReference type="Pfam" id="PF17404"/>
    </source>
</evidence>
<dbReference type="PANTHER" id="PTHR17972:SF0">
    <property type="entry name" value="NUCLEOLAR PROTEIN 6"/>
    <property type="match status" value="1"/>
</dbReference>
<dbReference type="EMBL" id="LAZP02000438">
    <property type="protein sequence ID" value="PFH57223.1"/>
    <property type="molecule type" value="Genomic_DNA"/>
</dbReference>
<dbReference type="InterPro" id="IPR035368">
    <property type="entry name" value="Nrap_D3"/>
</dbReference>
<dbReference type="PANTHER" id="PTHR17972">
    <property type="entry name" value="NUCLEOLAR RNA-ASSOCIATED PROTEIN"/>
    <property type="match status" value="1"/>
</dbReference>
<organism evidence="12 13">
    <name type="scientific">Ophiocordyceps unilateralis</name>
    <name type="common">Zombie-ant fungus</name>
    <name type="synonym">Torrubia unilateralis</name>
    <dbReference type="NCBI Taxonomy" id="268505"/>
    <lineage>
        <taxon>Eukaryota</taxon>
        <taxon>Fungi</taxon>
        <taxon>Dikarya</taxon>
        <taxon>Ascomycota</taxon>
        <taxon>Pezizomycotina</taxon>
        <taxon>Sordariomycetes</taxon>
        <taxon>Hypocreomycetidae</taxon>
        <taxon>Hypocreales</taxon>
        <taxon>Ophiocordycipitaceae</taxon>
        <taxon>Ophiocordyceps</taxon>
    </lineage>
</organism>
<dbReference type="Pfam" id="PF03813">
    <property type="entry name" value="Nrap"/>
    <property type="match status" value="1"/>
</dbReference>
<feature type="domain" description="Nrap protein" evidence="10">
    <location>
        <begin position="813"/>
        <end position="969"/>
    </location>
</feature>
<keyword evidence="4 5" id="KW-0539">Nucleus</keyword>
<reference evidence="12 13" key="2">
    <citation type="journal article" date="2017" name="Sci. Rep.">
        <title>Ant-infecting Ophiocordyceps genomes reveal a high diversity of potential behavioral manipulation genes and a possible major role for enterotoxins.</title>
        <authorList>
            <person name="de Bekker C."/>
            <person name="Ohm R.A."/>
            <person name="Evans H.C."/>
            <person name="Brachmann A."/>
            <person name="Hughes D.P."/>
        </authorList>
    </citation>
    <scope>NUCLEOTIDE SEQUENCE [LARGE SCALE GENOMIC DNA]</scope>
    <source>
        <strain evidence="12 13">SC16a</strain>
    </source>
</reference>
<dbReference type="GO" id="GO:0032040">
    <property type="term" value="C:small-subunit processome"/>
    <property type="evidence" value="ECO:0007669"/>
    <property type="project" value="TreeGrafter"/>
</dbReference>
<dbReference type="STRING" id="268505.A0A2A9P8K0"/>
<evidence type="ECO:0000259" key="6">
    <source>
        <dbReference type="Pfam" id="PF03813"/>
    </source>
</evidence>
<evidence type="ECO:0000313" key="13">
    <source>
        <dbReference type="Proteomes" id="UP000037136"/>
    </source>
</evidence>
<evidence type="ECO:0000313" key="12">
    <source>
        <dbReference type="EMBL" id="PFH57223.1"/>
    </source>
</evidence>
<dbReference type="GO" id="GO:0006409">
    <property type="term" value="P:tRNA export from nucleus"/>
    <property type="evidence" value="ECO:0007669"/>
    <property type="project" value="TreeGrafter"/>
</dbReference>